<dbReference type="OrthoDB" id="5229945at2759"/>
<accession>A0A7M6DPV9</accession>
<sequence length="332" mass="36399">MSDSVGTTSLLAYLNFISNWEHAVDGDVQQLIEEQKLFKELGDYQSDTAVDHVIDHIIHLAKKVRDETISADAVQISADAAAVSSFWSFGMSMAAFASLEATEAGLRADISKKSKELNKKLESCDTDIGSSINQKVHHYIAKYKANNSLITAYDVKGFSLRECRSDLMQFMAEVDTTFKHKGGLTVNNFKQMAASARKAFNAKQIEEVTKAIDKLHLSTKSINNVQDFINILAGFQINDQHAVQIVQGFSLALAASSKIKVAKTTLQECAKTADIPVAEVSSEAFEMMDACGKFAAGVVIIISVVDAVFNVLDIKDVAKQYKHLVDELNHNI</sequence>
<evidence type="ECO:0000313" key="2">
    <source>
        <dbReference type="EnsemblMetazoa" id="CLYHEMP021143.2"/>
    </source>
</evidence>
<dbReference type="GeneID" id="136811175"/>
<dbReference type="AlphaFoldDB" id="A0A7M6DPV9"/>
<protein>
    <submittedName>
        <fullName evidence="2">Uncharacterized protein</fullName>
    </submittedName>
</protein>
<dbReference type="RefSeq" id="XP_066923895.1">
    <property type="nucleotide sequence ID" value="XM_067067794.1"/>
</dbReference>
<reference evidence="2" key="1">
    <citation type="submission" date="2021-01" db="UniProtKB">
        <authorList>
            <consortium name="EnsemblMetazoa"/>
        </authorList>
    </citation>
    <scope>IDENTIFICATION</scope>
</reference>
<keyword evidence="1" id="KW-0472">Membrane</keyword>
<feature type="transmembrane region" description="Helical" evidence="1">
    <location>
        <begin position="294"/>
        <end position="312"/>
    </location>
</feature>
<keyword evidence="3" id="KW-1185">Reference proteome</keyword>
<evidence type="ECO:0000256" key="1">
    <source>
        <dbReference type="SAM" id="Phobius"/>
    </source>
</evidence>
<proteinExistence type="predicted"/>
<evidence type="ECO:0000313" key="3">
    <source>
        <dbReference type="Proteomes" id="UP000594262"/>
    </source>
</evidence>
<organism evidence="2 3">
    <name type="scientific">Clytia hemisphaerica</name>
    <dbReference type="NCBI Taxonomy" id="252671"/>
    <lineage>
        <taxon>Eukaryota</taxon>
        <taxon>Metazoa</taxon>
        <taxon>Cnidaria</taxon>
        <taxon>Hydrozoa</taxon>
        <taxon>Hydroidolina</taxon>
        <taxon>Leptothecata</taxon>
        <taxon>Obeliida</taxon>
        <taxon>Clytiidae</taxon>
        <taxon>Clytia</taxon>
    </lineage>
</organism>
<keyword evidence="1" id="KW-1133">Transmembrane helix</keyword>
<name>A0A7M6DPV9_9CNID</name>
<dbReference type="Proteomes" id="UP000594262">
    <property type="component" value="Unplaced"/>
</dbReference>
<dbReference type="EnsemblMetazoa" id="CLYHEMT021143.2">
    <property type="protein sequence ID" value="CLYHEMP021143.2"/>
    <property type="gene ID" value="CLYHEMG021143"/>
</dbReference>
<keyword evidence="1" id="KW-0812">Transmembrane</keyword>